<keyword evidence="5" id="KW-1185">Reference proteome</keyword>
<dbReference type="CDD" id="cd00098">
    <property type="entry name" value="IgC1"/>
    <property type="match status" value="1"/>
</dbReference>
<accession>A0A3Q2QP53</accession>
<evidence type="ECO:0000256" key="2">
    <source>
        <dbReference type="SAM" id="MobiDB-lite"/>
    </source>
</evidence>
<feature type="domain" description="Ig-like" evidence="3">
    <location>
        <begin position="26"/>
        <end position="120"/>
    </location>
</feature>
<feature type="region of interest" description="Disordered" evidence="2">
    <location>
        <begin position="113"/>
        <end position="168"/>
    </location>
</feature>
<keyword evidence="1" id="KW-0393">Immunoglobulin domain</keyword>
<reference evidence="4" key="1">
    <citation type="submission" date="2025-08" db="UniProtKB">
        <authorList>
            <consortium name="Ensembl"/>
        </authorList>
    </citation>
    <scope>IDENTIFICATION</scope>
</reference>
<name>A0A3Q2QP53_FUNHE</name>
<evidence type="ECO:0000313" key="5">
    <source>
        <dbReference type="Proteomes" id="UP000265000"/>
    </source>
</evidence>
<dbReference type="PANTHER" id="PTHR23411">
    <property type="entry name" value="TAPASIN"/>
    <property type="match status" value="1"/>
</dbReference>
<sequence>MLRVCLLSKGLIREADYPLCFFSDLPSVRLSVAQARSSNAPLTLYCDVESFYPEDVSVSWFQNGTALPDPPATDQNTDGTYTTRRYFTLSPEQRQKRGKVECAVNQPGVVDPVSTSADLDKLDPQGKGSLGLSRTRDLKELGRFLSETGEREHRGQTRGPGANHMVSQ</sequence>
<dbReference type="PROSITE" id="PS50835">
    <property type="entry name" value="IG_LIKE"/>
    <property type="match status" value="1"/>
</dbReference>
<dbReference type="GeneTree" id="ENSGT00940000167101"/>
<evidence type="ECO:0000259" key="3">
    <source>
        <dbReference type="PROSITE" id="PS50835"/>
    </source>
</evidence>
<protein>
    <recommendedName>
        <fullName evidence="3">Ig-like domain-containing protein</fullName>
    </recommendedName>
</protein>
<reference evidence="4" key="2">
    <citation type="submission" date="2025-09" db="UniProtKB">
        <authorList>
            <consortium name="Ensembl"/>
        </authorList>
    </citation>
    <scope>IDENTIFICATION</scope>
</reference>
<organism evidence="4 5">
    <name type="scientific">Fundulus heteroclitus</name>
    <name type="common">Killifish</name>
    <name type="synonym">Mummichog</name>
    <dbReference type="NCBI Taxonomy" id="8078"/>
    <lineage>
        <taxon>Eukaryota</taxon>
        <taxon>Metazoa</taxon>
        <taxon>Chordata</taxon>
        <taxon>Craniata</taxon>
        <taxon>Vertebrata</taxon>
        <taxon>Euteleostomi</taxon>
        <taxon>Actinopterygii</taxon>
        <taxon>Neopterygii</taxon>
        <taxon>Teleostei</taxon>
        <taxon>Neoteleostei</taxon>
        <taxon>Acanthomorphata</taxon>
        <taxon>Ovalentaria</taxon>
        <taxon>Atherinomorphae</taxon>
        <taxon>Cyprinodontiformes</taxon>
        <taxon>Fundulidae</taxon>
        <taxon>Fundulus</taxon>
    </lineage>
</organism>
<evidence type="ECO:0000313" key="4">
    <source>
        <dbReference type="Ensembl" id="ENSFHEP00000029376.1"/>
    </source>
</evidence>
<dbReference type="InterPro" id="IPR050380">
    <property type="entry name" value="Immune_Resp_Modulators"/>
</dbReference>
<evidence type="ECO:0000256" key="1">
    <source>
        <dbReference type="ARBA" id="ARBA00023319"/>
    </source>
</evidence>
<dbReference type="Proteomes" id="UP000265000">
    <property type="component" value="Unplaced"/>
</dbReference>
<dbReference type="AlphaFoldDB" id="A0A3Q2QP53"/>
<dbReference type="InterPro" id="IPR013783">
    <property type="entry name" value="Ig-like_fold"/>
</dbReference>
<proteinExistence type="predicted"/>
<dbReference type="Pfam" id="PF07654">
    <property type="entry name" value="C1-set"/>
    <property type="match status" value="1"/>
</dbReference>
<dbReference type="Ensembl" id="ENSFHET00000019915.1">
    <property type="protein sequence ID" value="ENSFHEP00000029376.1"/>
    <property type="gene ID" value="ENSFHEG00000000337.1"/>
</dbReference>
<dbReference type="InterPro" id="IPR036179">
    <property type="entry name" value="Ig-like_dom_sf"/>
</dbReference>
<dbReference type="InterPro" id="IPR007110">
    <property type="entry name" value="Ig-like_dom"/>
</dbReference>
<dbReference type="Gene3D" id="2.60.40.10">
    <property type="entry name" value="Immunoglobulins"/>
    <property type="match status" value="1"/>
</dbReference>
<dbReference type="InterPro" id="IPR003597">
    <property type="entry name" value="Ig_C1-set"/>
</dbReference>
<dbReference type="SUPFAM" id="SSF48726">
    <property type="entry name" value="Immunoglobulin"/>
    <property type="match status" value="1"/>
</dbReference>
<dbReference type="SMART" id="SM00407">
    <property type="entry name" value="IGc1"/>
    <property type="match status" value="1"/>
</dbReference>
<feature type="compositionally biased region" description="Basic and acidic residues" evidence="2">
    <location>
        <begin position="134"/>
        <end position="155"/>
    </location>
</feature>